<sequence>MRRLACTLSASRTPVRVAYTGHGFTLVELVMVIALSGLVAVMIGTVMSRPMQGFVDQSRRAELVDLAATAVNRMARDVRLAVPNSVRINGGVLELLRAPSGGRYRANLAGGVLQDPPVCAASPCTIPFAGPLQLNELALPANLWMVIYNVGSAGAGNNVWTPAAGAPSVISPRVSISVQGTELYLTDAAISGFRFRYASPQHRFFLADQVVGYRCSNGRLWRGEFDSLAASYDYSTAAPVVDKVDCANSSFTYTPGTNIRSGLVTIRLTLSTNGETISLLQQVHVDNAP</sequence>
<dbReference type="AlphaFoldDB" id="A0AB37ZAP6"/>
<gene>
    <name evidence="2" type="ORF">SAMN05216370_3473</name>
</gene>
<comment type="caution">
    <text evidence="2">The sequence shown here is derived from an EMBL/GenBank/DDBJ whole genome shotgun (WGS) entry which is preliminary data.</text>
</comment>
<name>A0AB37ZAP6_9PSED</name>
<evidence type="ECO:0000256" key="1">
    <source>
        <dbReference type="SAM" id="Phobius"/>
    </source>
</evidence>
<keyword evidence="1" id="KW-0812">Transmembrane</keyword>
<dbReference type="InterPro" id="IPR012902">
    <property type="entry name" value="N_methyl_site"/>
</dbReference>
<dbReference type="PROSITE" id="PS00409">
    <property type="entry name" value="PROKAR_NTER_METHYL"/>
    <property type="match status" value="1"/>
</dbReference>
<dbReference type="SUPFAM" id="SSF54523">
    <property type="entry name" value="Pili subunits"/>
    <property type="match status" value="1"/>
</dbReference>
<dbReference type="RefSeq" id="WP_090254805.1">
    <property type="nucleotide sequence ID" value="NZ_FMTL01000003.1"/>
</dbReference>
<feature type="transmembrane region" description="Helical" evidence="1">
    <location>
        <begin position="27"/>
        <end position="47"/>
    </location>
</feature>
<keyword evidence="1" id="KW-0472">Membrane</keyword>
<evidence type="ECO:0000313" key="2">
    <source>
        <dbReference type="EMBL" id="SCW78047.1"/>
    </source>
</evidence>
<keyword evidence="1" id="KW-1133">Transmembrane helix</keyword>
<reference evidence="2 3" key="1">
    <citation type="submission" date="2016-10" db="EMBL/GenBank/DDBJ databases">
        <authorList>
            <person name="Varghese N."/>
            <person name="Submissions S."/>
        </authorList>
    </citation>
    <scope>NUCLEOTIDE SEQUENCE [LARGE SCALE GENOMIC DNA]</scope>
    <source>
        <strain evidence="2 3">DSM 17833</strain>
    </source>
</reference>
<accession>A0AB37ZAP6</accession>
<protein>
    <submittedName>
        <fullName evidence="2">MSHA biogenesis protein MshO</fullName>
    </submittedName>
</protein>
<dbReference type="InterPro" id="IPR045584">
    <property type="entry name" value="Pilin-like"/>
</dbReference>
<dbReference type="NCBIfam" id="TIGR02532">
    <property type="entry name" value="IV_pilin_GFxxxE"/>
    <property type="match status" value="1"/>
</dbReference>
<dbReference type="Proteomes" id="UP000242418">
    <property type="component" value="Unassembled WGS sequence"/>
</dbReference>
<keyword evidence="3" id="KW-1185">Reference proteome</keyword>
<organism evidence="2 3">
    <name type="scientific">Pseudomonas peli</name>
    <dbReference type="NCBI Taxonomy" id="592361"/>
    <lineage>
        <taxon>Bacteria</taxon>
        <taxon>Pseudomonadati</taxon>
        <taxon>Pseudomonadota</taxon>
        <taxon>Gammaproteobacteria</taxon>
        <taxon>Pseudomonadales</taxon>
        <taxon>Pseudomonadaceae</taxon>
        <taxon>Pseudomonas</taxon>
    </lineage>
</organism>
<dbReference type="EMBL" id="FMTL01000003">
    <property type="protein sequence ID" value="SCW78047.1"/>
    <property type="molecule type" value="Genomic_DNA"/>
</dbReference>
<proteinExistence type="predicted"/>
<evidence type="ECO:0000313" key="3">
    <source>
        <dbReference type="Proteomes" id="UP000242418"/>
    </source>
</evidence>